<dbReference type="Pfam" id="PF05754">
    <property type="entry name" value="DUF834"/>
    <property type="match status" value="1"/>
</dbReference>
<evidence type="ECO:0000313" key="3">
    <source>
        <dbReference type="EMBL" id="ABA91092.1"/>
    </source>
</evidence>
<reference evidence="3" key="3">
    <citation type="submission" date="2006-01" db="EMBL/GenBank/DDBJ databases">
        <authorList>
            <person name="Buell R."/>
        </authorList>
    </citation>
    <scope>NUCLEOTIDE SEQUENCE</scope>
</reference>
<reference evidence="3" key="1">
    <citation type="journal article" date="2005" name="BMC Biol.">
        <title>The sequence of rice chromosomes 11 and 12, rich in disease resistance genes and recent gene duplications.</title>
        <authorList>
            <consortium name="The rice chromosomes 11 and 12 sequencing consortia"/>
        </authorList>
    </citation>
    <scope>NUCLEOTIDE SEQUENCE [LARGE SCALE GENOMIC DNA]</scope>
</reference>
<accession>Q2RBR4</accession>
<protein>
    <recommendedName>
        <fullName evidence="2">DUF834 domain-containing protein</fullName>
    </recommendedName>
</protein>
<evidence type="ECO:0000259" key="2">
    <source>
        <dbReference type="Pfam" id="PF05754"/>
    </source>
</evidence>
<organism evidence="3">
    <name type="scientific">Oryza sativa subsp. japonica</name>
    <name type="common">Rice</name>
    <dbReference type="NCBI Taxonomy" id="39947"/>
    <lineage>
        <taxon>Eukaryota</taxon>
        <taxon>Viridiplantae</taxon>
        <taxon>Streptophyta</taxon>
        <taxon>Embryophyta</taxon>
        <taxon>Tracheophyta</taxon>
        <taxon>Spermatophyta</taxon>
        <taxon>Magnoliopsida</taxon>
        <taxon>Liliopsida</taxon>
        <taxon>Poales</taxon>
        <taxon>Poaceae</taxon>
        <taxon>BOP clade</taxon>
        <taxon>Oryzoideae</taxon>
        <taxon>Oryzeae</taxon>
        <taxon>Oryzinae</taxon>
        <taxon>Oryza</taxon>
        <taxon>Oryza sativa</taxon>
    </lineage>
</organism>
<feature type="domain" description="DUF834" evidence="2">
    <location>
        <begin position="44"/>
        <end position="85"/>
    </location>
</feature>
<sequence>MADRWAEVAPTWRHVGADTGWHRGATWMAQIAPKGDQAATASGRRQMRRRPRVRSGGGDSVADWGNGAKAGMRRGAAELVVAAARAAVVCGRSSAEGGGDGGVDQWGLEGQPEEQGRGEAVFREMVVKVSYWELSDGEMAVALLAVVRKRQWAGSTQRETGVNQQWRMQWGTWARCTDTTSSMPLYALRPSLRLSLLVPFDTSAILKLVDNLARTVLAAPLCASSRVVPRLGKPGVIPCSPVSPSLSSAHHFTPWSLEPSCARTTTLRCPLCVLWLGYLVISTTDFSYISTAATLCMASSTMATFYPSL</sequence>
<name>Q2RBR4_ORYSJ</name>
<dbReference type="InterPro" id="IPR008552">
    <property type="entry name" value="DUF834"/>
</dbReference>
<dbReference type="AlphaFoldDB" id="Q2RBR4"/>
<gene>
    <name evidence="3" type="ordered locus">LOC_Os11g01109</name>
</gene>
<reference evidence="3" key="2">
    <citation type="submission" date="2005-04" db="EMBL/GenBank/DDBJ databases">
        <authorList>
            <person name="Buell C.R."/>
            <person name="Wing R.A."/>
            <person name="McCombie W.A."/>
            <person name="Ouyang S."/>
        </authorList>
    </citation>
    <scope>NUCLEOTIDE SEQUENCE</scope>
</reference>
<proteinExistence type="predicted"/>
<dbReference type="EMBL" id="DP000010">
    <property type="protein sequence ID" value="ABA91092.1"/>
    <property type="molecule type" value="Genomic_DNA"/>
</dbReference>
<feature type="region of interest" description="Disordered" evidence="1">
    <location>
        <begin position="33"/>
        <end position="65"/>
    </location>
</feature>
<evidence type="ECO:0000256" key="1">
    <source>
        <dbReference type="SAM" id="MobiDB-lite"/>
    </source>
</evidence>